<gene>
    <name evidence="2" type="ORF">AMON00008_LOCUS41320</name>
    <name evidence="3" type="ORF">AMON00008_LOCUS41324</name>
</gene>
<proteinExistence type="predicted"/>
<keyword evidence="1" id="KW-0472">Membrane</keyword>
<organism evidence="2">
    <name type="scientific">Alexandrium monilatum</name>
    <dbReference type="NCBI Taxonomy" id="311494"/>
    <lineage>
        <taxon>Eukaryota</taxon>
        <taxon>Sar</taxon>
        <taxon>Alveolata</taxon>
        <taxon>Dinophyceae</taxon>
        <taxon>Gonyaulacales</taxon>
        <taxon>Pyrocystaceae</taxon>
        <taxon>Alexandrium</taxon>
    </lineage>
</organism>
<dbReference type="EMBL" id="HBNR01058732">
    <property type="protein sequence ID" value="CAE4626778.1"/>
    <property type="molecule type" value="Transcribed_RNA"/>
</dbReference>
<evidence type="ECO:0000313" key="2">
    <source>
        <dbReference type="EMBL" id="CAE4626771.1"/>
    </source>
</evidence>
<dbReference type="EMBL" id="HBNR01058728">
    <property type="protein sequence ID" value="CAE4626771.1"/>
    <property type="molecule type" value="Transcribed_RNA"/>
</dbReference>
<evidence type="ECO:0000313" key="3">
    <source>
        <dbReference type="EMBL" id="CAE4626778.1"/>
    </source>
</evidence>
<protein>
    <submittedName>
        <fullName evidence="2">Uncharacterized protein</fullName>
    </submittedName>
</protein>
<dbReference type="AlphaFoldDB" id="A0A6T1HD12"/>
<keyword evidence="1" id="KW-0812">Transmembrane</keyword>
<sequence>MAQAILAQAISAQGLSSSSHRTAVAQQRARFSPAYPPMARSASVVLPLALALVALIAVSSFAPAFTAPRAGARTARTQLRGLVTTLDPIFTYGEFPHMYEMESSAYEPVRGDTYSIYANWKEADKQTWDQPRTVFADGTPIERAGNNIFRVGS</sequence>
<keyword evidence="1" id="KW-1133">Transmembrane helix</keyword>
<name>A0A6T1HD12_9DINO</name>
<reference evidence="2" key="1">
    <citation type="submission" date="2021-01" db="EMBL/GenBank/DDBJ databases">
        <authorList>
            <person name="Corre E."/>
            <person name="Pelletier E."/>
            <person name="Niang G."/>
            <person name="Scheremetjew M."/>
            <person name="Finn R."/>
            <person name="Kale V."/>
            <person name="Holt S."/>
            <person name="Cochrane G."/>
            <person name="Meng A."/>
            <person name="Brown T."/>
            <person name="Cohen L."/>
        </authorList>
    </citation>
    <scope>NUCLEOTIDE SEQUENCE</scope>
    <source>
        <strain evidence="2">CCMP3105</strain>
    </source>
</reference>
<accession>A0A6T1HD12</accession>
<feature type="transmembrane region" description="Helical" evidence="1">
    <location>
        <begin position="45"/>
        <end position="66"/>
    </location>
</feature>
<evidence type="ECO:0000256" key="1">
    <source>
        <dbReference type="SAM" id="Phobius"/>
    </source>
</evidence>